<sequence length="146" mass="16320">MLENQEIQEIIPHRYPFLLVDRILEIEVGKRAVGIKNVTINDSFFQGHFPGHPIMPGVLIMEALAQVGSVAILKQPEYEGCLGLFAGLDDVKFKRQVIPGDQLRLEVELVKLRKTYGVAKGVAYVGDELAAEGTLKFFLERKKTAQ</sequence>
<keyword evidence="4 10" id="KW-0963">Cytoplasm</keyword>
<evidence type="ECO:0000256" key="1">
    <source>
        <dbReference type="ARBA" id="ARBA00001055"/>
    </source>
</evidence>
<dbReference type="HOGENOM" id="CLU_078912_3_0_9"/>
<comment type="similarity">
    <text evidence="3 10">Belongs to the thioester dehydratase family. FabZ subfamily.</text>
</comment>
<dbReference type="NCBIfam" id="NF000582">
    <property type="entry name" value="PRK00006.1"/>
    <property type="match status" value="1"/>
</dbReference>
<comment type="catalytic activity">
    <reaction evidence="1 10">
        <text>a (3R)-hydroxyacyl-[ACP] = a (2E)-enoyl-[ACP] + H2O</text>
        <dbReference type="Rhea" id="RHEA:13097"/>
        <dbReference type="Rhea" id="RHEA-COMP:9925"/>
        <dbReference type="Rhea" id="RHEA-COMP:9945"/>
        <dbReference type="ChEBI" id="CHEBI:15377"/>
        <dbReference type="ChEBI" id="CHEBI:78784"/>
        <dbReference type="ChEBI" id="CHEBI:78827"/>
        <dbReference type="EC" id="4.2.1.59"/>
    </reaction>
</comment>
<keyword evidence="8 10" id="KW-0456">Lyase</keyword>
<dbReference type="Pfam" id="PF07977">
    <property type="entry name" value="FabA"/>
    <property type="match status" value="1"/>
</dbReference>
<dbReference type="SUPFAM" id="SSF54637">
    <property type="entry name" value="Thioesterase/thiol ester dehydrase-isomerase"/>
    <property type="match status" value="1"/>
</dbReference>
<evidence type="ECO:0000256" key="3">
    <source>
        <dbReference type="ARBA" id="ARBA00009174"/>
    </source>
</evidence>
<dbReference type="HAMAP" id="MF_00406">
    <property type="entry name" value="FabZ"/>
    <property type="match status" value="1"/>
</dbReference>
<dbReference type="EMBL" id="CM001441">
    <property type="protein sequence ID" value="EHQ92248.1"/>
    <property type="molecule type" value="Genomic_DNA"/>
</dbReference>
<accession>H5Y0J2</accession>
<dbReference type="GO" id="GO:0016020">
    <property type="term" value="C:membrane"/>
    <property type="evidence" value="ECO:0007669"/>
    <property type="project" value="GOC"/>
</dbReference>
<dbReference type="GO" id="GO:0005737">
    <property type="term" value="C:cytoplasm"/>
    <property type="evidence" value="ECO:0007669"/>
    <property type="project" value="UniProtKB-SubCell"/>
</dbReference>
<proteinExistence type="inferred from homology"/>
<reference evidence="11 12" key="1">
    <citation type="submission" date="2011-11" db="EMBL/GenBank/DDBJ databases">
        <title>The Noncontiguous Finished genome of Desulfosporosinus youngiae DSM 17734.</title>
        <authorList>
            <consortium name="US DOE Joint Genome Institute (JGI-PGF)"/>
            <person name="Lucas S."/>
            <person name="Han J."/>
            <person name="Lapidus A."/>
            <person name="Cheng J.-F."/>
            <person name="Goodwin L."/>
            <person name="Pitluck S."/>
            <person name="Peters L."/>
            <person name="Ovchinnikova G."/>
            <person name="Lu M."/>
            <person name="Land M.L."/>
            <person name="Hauser L."/>
            <person name="Pester M."/>
            <person name="Spring S."/>
            <person name="Ollivier B."/>
            <person name="Rattei T."/>
            <person name="Klenk H.-P."/>
            <person name="Wagner M."/>
            <person name="Loy A."/>
            <person name="Woyke T.J."/>
        </authorList>
    </citation>
    <scope>NUCLEOTIDE SEQUENCE [LARGE SCALE GENOMIC DNA]</scope>
    <source>
        <strain evidence="11 12">DSM 17734</strain>
    </source>
</reference>
<dbReference type="OrthoDB" id="9772788at2"/>
<dbReference type="InterPro" id="IPR010084">
    <property type="entry name" value="FabZ"/>
</dbReference>
<dbReference type="GO" id="GO:0019171">
    <property type="term" value="F:(3R)-hydroxyacyl-[acyl-carrier-protein] dehydratase activity"/>
    <property type="evidence" value="ECO:0007669"/>
    <property type="project" value="UniProtKB-EC"/>
</dbReference>
<dbReference type="STRING" id="768710.DesyoDRAFT_5320"/>
<name>H5Y0J2_9FIRM</name>
<dbReference type="RefSeq" id="WP_007787548.1">
    <property type="nucleotide sequence ID" value="NZ_CM001441.1"/>
</dbReference>
<dbReference type="GO" id="GO:0006633">
    <property type="term" value="P:fatty acid biosynthetic process"/>
    <property type="evidence" value="ECO:0007669"/>
    <property type="project" value="UniProtKB-UniRule"/>
</dbReference>
<dbReference type="EC" id="4.2.1.59" evidence="10"/>
<keyword evidence="5 10" id="KW-0444">Lipid biosynthesis</keyword>
<dbReference type="Gene3D" id="3.10.129.10">
    <property type="entry name" value="Hotdog Thioesterase"/>
    <property type="match status" value="1"/>
</dbReference>
<dbReference type="eggNOG" id="COG0764">
    <property type="taxonomic scope" value="Bacteria"/>
</dbReference>
<evidence type="ECO:0000256" key="4">
    <source>
        <dbReference type="ARBA" id="ARBA00022490"/>
    </source>
</evidence>
<dbReference type="PANTHER" id="PTHR30272">
    <property type="entry name" value="3-HYDROXYACYL-[ACYL-CARRIER-PROTEIN] DEHYDRATASE"/>
    <property type="match status" value="1"/>
</dbReference>
<feature type="active site" evidence="10">
    <location>
        <position position="48"/>
    </location>
</feature>
<dbReference type="Proteomes" id="UP000005104">
    <property type="component" value="Chromosome"/>
</dbReference>
<gene>
    <name evidence="10" type="primary">fabZ</name>
    <name evidence="11" type="ORF">DesyoDRAFT_5320</name>
</gene>
<evidence type="ECO:0000256" key="10">
    <source>
        <dbReference type="HAMAP-Rule" id="MF_00406"/>
    </source>
</evidence>
<dbReference type="FunFam" id="3.10.129.10:FF:000001">
    <property type="entry name" value="3-hydroxyacyl-[acyl-carrier-protein] dehydratase FabZ"/>
    <property type="match status" value="1"/>
</dbReference>
<evidence type="ECO:0000313" key="11">
    <source>
        <dbReference type="EMBL" id="EHQ92248.1"/>
    </source>
</evidence>
<evidence type="ECO:0000256" key="9">
    <source>
        <dbReference type="ARBA" id="ARBA00025049"/>
    </source>
</evidence>
<dbReference type="CDD" id="cd01288">
    <property type="entry name" value="FabZ"/>
    <property type="match status" value="1"/>
</dbReference>
<evidence type="ECO:0000256" key="2">
    <source>
        <dbReference type="ARBA" id="ARBA00004496"/>
    </source>
</evidence>
<organism evidence="11 12">
    <name type="scientific">Desulfosporosinus youngiae DSM 17734</name>
    <dbReference type="NCBI Taxonomy" id="768710"/>
    <lineage>
        <taxon>Bacteria</taxon>
        <taxon>Bacillati</taxon>
        <taxon>Bacillota</taxon>
        <taxon>Clostridia</taxon>
        <taxon>Eubacteriales</taxon>
        <taxon>Desulfitobacteriaceae</taxon>
        <taxon>Desulfosporosinus</taxon>
    </lineage>
</organism>
<evidence type="ECO:0000313" key="12">
    <source>
        <dbReference type="Proteomes" id="UP000005104"/>
    </source>
</evidence>
<evidence type="ECO:0000256" key="6">
    <source>
        <dbReference type="ARBA" id="ARBA00022556"/>
    </source>
</evidence>
<dbReference type="InterPro" id="IPR029069">
    <property type="entry name" value="HotDog_dom_sf"/>
</dbReference>
<dbReference type="InterPro" id="IPR013114">
    <property type="entry name" value="FabA_FabZ"/>
</dbReference>
<dbReference type="NCBIfam" id="TIGR01750">
    <property type="entry name" value="fabZ"/>
    <property type="match status" value="1"/>
</dbReference>
<keyword evidence="6 10" id="KW-0441">Lipid A biosynthesis</keyword>
<dbReference type="GO" id="GO:0009245">
    <property type="term" value="P:lipid A biosynthetic process"/>
    <property type="evidence" value="ECO:0007669"/>
    <property type="project" value="UniProtKB-UniRule"/>
</dbReference>
<keyword evidence="12" id="KW-1185">Reference proteome</keyword>
<dbReference type="PANTHER" id="PTHR30272:SF1">
    <property type="entry name" value="3-HYDROXYACYL-[ACYL-CARRIER-PROTEIN] DEHYDRATASE"/>
    <property type="match status" value="1"/>
</dbReference>
<protein>
    <recommendedName>
        <fullName evidence="10">3-hydroxyacyl-[acyl-carrier-protein] dehydratase FabZ</fullName>
        <ecNumber evidence="10">4.2.1.59</ecNumber>
    </recommendedName>
    <alternativeName>
        <fullName evidence="10">(3R)-hydroxymyristoyl-[acyl-carrier-protein] dehydratase</fullName>
        <shortName evidence="10">(3R)-hydroxymyristoyl-ACP dehydrase</shortName>
    </alternativeName>
    <alternativeName>
        <fullName evidence="10">Beta-hydroxyacyl-ACP dehydratase</fullName>
    </alternativeName>
</protein>
<dbReference type="AlphaFoldDB" id="H5Y0J2"/>
<comment type="function">
    <text evidence="9 10">Involved in unsaturated fatty acids biosynthesis. Catalyzes the dehydration of short chain beta-hydroxyacyl-ACPs and long chain saturated and unsaturated beta-hydroxyacyl-ACPs.</text>
</comment>
<evidence type="ECO:0000256" key="7">
    <source>
        <dbReference type="ARBA" id="ARBA00023098"/>
    </source>
</evidence>
<comment type="subcellular location">
    <subcellularLocation>
        <location evidence="2 10">Cytoplasm</location>
    </subcellularLocation>
</comment>
<keyword evidence="7 10" id="KW-0443">Lipid metabolism</keyword>
<evidence type="ECO:0000256" key="8">
    <source>
        <dbReference type="ARBA" id="ARBA00023239"/>
    </source>
</evidence>
<evidence type="ECO:0000256" key="5">
    <source>
        <dbReference type="ARBA" id="ARBA00022516"/>
    </source>
</evidence>